<comment type="catalytic activity">
    <reaction evidence="10 11 12">
        <text>RNA(n) + a ribonucleoside 5'-triphosphate = RNA(n+1) + diphosphate</text>
        <dbReference type="Rhea" id="RHEA:21248"/>
        <dbReference type="Rhea" id="RHEA-COMP:14527"/>
        <dbReference type="Rhea" id="RHEA-COMP:17342"/>
        <dbReference type="ChEBI" id="CHEBI:33019"/>
        <dbReference type="ChEBI" id="CHEBI:61557"/>
        <dbReference type="ChEBI" id="CHEBI:140395"/>
        <dbReference type="EC" id="2.7.7.6"/>
    </reaction>
</comment>
<dbReference type="NCBIfam" id="NF011498">
    <property type="entry name" value="PRK14906.1"/>
    <property type="match status" value="1"/>
</dbReference>
<dbReference type="InterPro" id="IPR007083">
    <property type="entry name" value="RNA_pol_Rpb1_4"/>
</dbReference>
<dbReference type="InterPro" id="IPR007081">
    <property type="entry name" value="RNA_pol_Rpb1_5"/>
</dbReference>
<keyword evidence="4 11" id="KW-0808">Transferase</keyword>
<name>A0A1G8BW51_9MICO</name>
<evidence type="ECO:0000256" key="7">
    <source>
        <dbReference type="ARBA" id="ARBA00022833"/>
    </source>
</evidence>
<keyword evidence="16" id="KW-1185">Reference proteome</keyword>
<feature type="binding site" evidence="11">
    <location>
        <position position="78"/>
    </location>
    <ligand>
        <name>Zn(2+)</name>
        <dbReference type="ChEBI" id="CHEBI:29105"/>
        <label>1</label>
    </ligand>
</feature>
<evidence type="ECO:0000313" key="15">
    <source>
        <dbReference type="EMBL" id="SDH36940.1"/>
    </source>
</evidence>
<dbReference type="GO" id="GO:0003899">
    <property type="term" value="F:DNA-directed RNA polymerase activity"/>
    <property type="evidence" value="ECO:0007669"/>
    <property type="project" value="UniProtKB-UniRule"/>
</dbReference>
<dbReference type="Gene3D" id="2.40.50.100">
    <property type="match status" value="1"/>
</dbReference>
<dbReference type="Pfam" id="PF04997">
    <property type="entry name" value="RNA_pol_Rpb1_1"/>
    <property type="match status" value="1"/>
</dbReference>
<dbReference type="FunFam" id="1.10.150.390:FF:000002">
    <property type="entry name" value="DNA-directed RNA polymerase subunit beta"/>
    <property type="match status" value="1"/>
</dbReference>
<dbReference type="EMBL" id="LT629695">
    <property type="protein sequence ID" value="SDH36940.1"/>
    <property type="molecule type" value="Genomic_DNA"/>
</dbReference>
<keyword evidence="5 11" id="KW-0548">Nucleotidyltransferase</keyword>
<reference evidence="16" key="1">
    <citation type="submission" date="2016-10" db="EMBL/GenBank/DDBJ databases">
        <authorList>
            <person name="Varghese N."/>
            <person name="Submissions S."/>
        </authorList>
    </citation>
    <scope>NUCLEOTIDE SEQUENCE [LARGE SCALE GENOMIC DNA]</scope>
    <source>
        <strain evidence="16">DSM 22002</strain>
    </source>
</reference>
<feature type="binding site" evidence="11">
    <location>
        <position position="535"/>
    </location>
    <ligand>
        <name>Mg(2+)</name>
        <dbReference type="ChEBI" id="CHEBI:18420"/>
    </ligand>
</feature>
<dbReference type="PANTHER" id="PTHR19376">
    <property type="entry name" value="DNA-DIRECTED RNA POLYMERASE"/>
    <property type="match status" value="1"/>
</dbReference>
<dbReference type="InterPro" id="IPR038120">
    <property type="entry name" value="Rpb1_funnel_sf"/>
</dbReference>
<dbReference type="CDD" id="cd01609">
    <property type="entry name" value="RNAP_beta'_N"/>
    <property type="match status" value="1"/>
</dbReference>
<feature type="binding site" evidence="11">
    <location>
        <position position="62"/>
    </location>
    <ligand>
        <name>Zn(2+)</name>
        <dbReference type="ChEBI" id="CHEBI:29105"/>
        <label>1</label>
    </ligand>
</feature>
<keyword evidence="9 11" id="KW-0804">Transcription</keyword>
<evidence type="ECO:0000256" key="12">
    <source>
        <dbReference type="RuleBase" id="RU004279"/>
    </source>
</evidence>
<keyword evidence="7 11" id="KW-0862">Zinc</keyword>
<dbReference type="InterPro" id="IPR007080">
    <property type="entry name" value="RNA_pol_Rpb1_1"/>
</dbReference>
<dbReference type="Pfam" id="PF00623">
    <property type="entry name" value="RNA_pol_Rpb1_2"/>
    <property type="match status" value="1"/>
</dbReference>
<dbReference type="GO" id="GO:0006351">
    <property type="term" value="P:DNA-templated transcription"/>
    <property type="evidence" value="ECO:0007669"/>
    <property type="project" value="UniProtKB-UniRule"/>
</dbReference>
<evidence type="ECO:0000256" key="1">
    <source>
        <dbReference type="ARBA" id="ARBA00004026"/>
    </source>
</evidence>
<dbReference type="SMART" id="SM00663">
    <property type="entry name" value="RPOLA_N"/>
    <property type="match status" value="1"/>
</dbReference>
<dbReference type="InterPro" id="IPR042102">
    <property type="entry name" value="RNA_pol_Rpb1_3_sf"/>
</dbReference>
<keyword evidence="13" id="KW-0175">Coiled coil</keyword>
<gene>
    <name evidence="11" type="primary">rpoC</name>
    <name evidence="15" type="ORF">SAMN04489720_1063</name>
</gene>
<dbReference type="GO" id="GO:0000428">
    <property type="term" value="C:DNA-directed RNA polymerase complex"/>
    <property type="evidence" value="ECO:0007669"/>
    <property type="project" value="UniProtKB-KW"/>
</dbReference>
<dbReference type="Gene3D" id="1.10.132.30">
    <property type="match status" value="1"/>
</dbReference>
<keyword evidence="6 11" id="KW-0479">Metal-binding</keyword>
<feature type="domain" description="RNA polymerase N-terminal" evidence="14">
    <location>
        <begin position="310"/>
        <end position="589"/>
    </location>
</feature>
<dbReference type="Gene3D" id="2.40.40.20">
    <property type="match status" value="1"/>
</dbReference>
<dbReference type="Gene3D" id="1.10.40.90">
    <property type="match status" value="1"/>
</dbReference>
<dbReference type="NCBIfam" id="TIGR02386">
    <property type="entry name" value="rpoC_TIGR"/>
    <property type="match status" value="1"/>
</dbReference>
<evidence type="ECO:0000256" key="9">
    <source>
        <dbReference type="ARBA" id="ARBA00023163"/>
    </source>
</evidence>
<evidence type="ECO:0000256" key="4">
    <source>
        <dbReference type="ARBA" id="ARBA00022679"/>
    </source>
</evidence>
<dbReference type="Pfam" id="PF04983">
    <property type="entry name" value="RNA_pol_Rpb1_3"/>
    <property type="match status" value="1"/>
</dbReference>
<feature type="binding site" evidence="11">
    <location>
        <position position="962"/>
    </location>
    <ligand>
        <name>Zn(2+)</name>
        <dbReference type="ChEBI" id="CHEBI:29105"/>
        <label>2</label>
    </ligand>
</feature>
<comment type="similarity">
    <text evidence="2 11 12">Belongs to the RNA polymerase beta' chain family.</text>
</comment>
<dbReference type="RefSeq" id="WP_092503107.1">
    <property type="nucleotide sequence ID" value="NZ_LT629695.1"/>
</dbReference>
<dbReference type="GO" id="GO:0008270">
    <property type="term" value="F:zinc ion binding"/>
    <property type="evidence" value="ECO:0007669"/>
    <property type="project" value="UniProtKB-UniRule"/>
</dbReference>
<dbReference type="CDD" id="cd02655">
    <property type="entry name" value="RNAP_beta'_C"/>
    <property type="match status" value="1"/>
</dbReference>
<dbReference type="HAMAP" id="MF_01322">
    <property type="entry name" value="RNApol_bact_RpoC"/>
    <property type="match status" value="1"/>
</dbReference>
<protein>
    <recommendedName>
        <fullName evidence="11">DNA-directed RNA polymerase subunit beta'</fullName>
        <shortName evidence="11">RNAP subunit beta'</shortName>
        <ecNumber evidence="11">2.7.7.6</ecNumber>
    </recommendedName>
    <alternativeName>
        <fullName evidence="11">RNA polymerase subunit beta'</fullName>
    </alternativeName>
    <alternativeName>
        <fullName evidence="11">Transcriptase subunit beta'</fullName>
    </alternativeName>
</protein>
<evidence type="ECO:0000256" key="8">
    <source>
        <dbReference type="ARBA" id="ARBA00022842"/>
    </source>
</evidence>
<evidence type="ECO:0000256" key="10">
    <source>
        <dbReference type="ARBA" id="ARBA00048552"/>
    </source>
</evidence>
<organism evidence="15 16">
    <name type="scientific">Agrococcus jejuensis</name>
    <dbReference type="NCBI Taxonomy" id="399736"/>
    <lineage>
        <taxon>Bacteria</taxon>
        <taxon>Bacillati</taxon>
        <taxon>Actinomycetota</taxon>
        <taxon>Actinomycetes</taxon>
        <taxon>Micrococcales</taxon>
        <taxon>Microbacteriaceae</taxon>
        <taxon>Agrococcus</taxon>
    </lineage>
</organism>
<feature type="binding site" evidence="11">
    <location>
        <position position="75"/>
    </location>
    <ligand>
        <name>Zn(2+)</name>
        <dbReference type="ChEBI" id="CHEBI:29105"/>
        <label>1</label>
    </ligand>
</feature>
<sequence>MIDATTFDELRIGLATAEDIRKWSYGEVKKPETINYRTLKPEKDGLFGEQIFGPSRDWECSCGKYKRVRFKGIVCERCGVEVTKSSVRRERMGHIELAAPVTHIWYFKGVPSRLGYLLDMAPKDLEKVIYFAAYMIIEIDEDGRHEDLPGIEQEIRLEMAELEKRRDSAIADRLQQLETDVAQLEEEGAKADQKRKVRDAGEREMAQIRKGTDEQIAHLERVFDDFRSLKVGDLKPEDAVFHDLVDRFGDYFEGYMGAEAIKRRLLAFDLKTEAENLHTEIAEGKGQRKIRAIKRLKVVNSFLQTGNSPAAMVLDVVPVIPPELRPMVQLDGGRFATSDLNDLYRRVINRNNRLRRLLDLGAPEIIVNNEKRMLQEAVDALFDNGRRGRPVTGTGNRALKSLSDMLKGKQGRFRQNLLGKRVDYSGRSVIVVGPQLKLHQCGLPKQMALELFKPFVIKRLIDLQHSQNIKHAKRMVERSKPQVWDVLEEIISERPVLLNRAPTLHRLGIQAFEPLLVEGKAIQLHPLVCSAFNADFDGDQMAVHLPLSVEAQAEARILMLASNNILKPSDGRPVTLPTHEIVSGLHHLTTVKPGATGEGRAFSSVAEAIMAMDQGSLDLGAQVKIRIEGLHFREQDRPEGFVDGEPFLLETSLGRALFAETLPADFPFVQEATTKPVISQIVNALAERYPKVVVAETLDKIKDAGFHWATRSGISVALSDVITPAEKKAIVAKAEVAAQKVQDQYDNGFISDAERRQDLTELWTNATNEVQKATQEAFDENNSIYRMVTAGANGNWIQVRNITGMRGLVTNPKGEVIPRPIISSYREGLSVAEYFIATHGARKGSADTALRTADSGYLTRRLVDVSQDVIIREEDCGTERGLDMPIGETIDGVLVRGENVESSVYARTLAADVVAPDGTVLAAAGADFGDVQINAVIAAGVEEVKVRSVLTCESTTGVCAACYGRSLATGKLVDIGEAVGIIAAQSIGEPGTQLTMRTFHTGGSVGASDITQGLPRVTELFEARTPKGASPIAEAAGRVRIEEDEKAKRIVIVPDDGSDEIAYPVLRRATLMVQDGDHVEQGEQLQVGAIDPKEVLRVRGVREVQKHLVSGVQDVYRSQGVPIHDKHIEVIVRQMLRKVTVVDHGETDLLPGELVDRSRYNDLNRAALTSGKKTASARQEVMGITKASLATESWLSAASFQETTKVLTEAALNGRKDSLVGLKENVIIGKLIPAGTGLHRYRDVEVEATEEAKAERYPNRLFGDASSFGDGDLDFVDFDSFTSGDSFGDEPGVYR</sequence>
<evidence type="ECO:0000256" key="2">
    <source>
        <dbReference type="ARBA" id="ARBA00006460"/>
    </source>
</evidence>
<accession>A0A1G8BW51</accession>
<dbReference type="InterPro" id="IPR012754">
    <property type="entry name" value="DNA-dir_RpoC_beta_prime_bact"/>
</dbReference>
<comment type="cofactor">
    <cofactor evidence="11">
        <name>Zn(2+)</name>
        <dbReference type="ChEBI" id="CHEBI:29105"/>
    </cofactor>
    <text evidence="11">Binds 2 Zn(2+) ions per subunit.</text>
</comment>
<proteinExistence type="inferred from homology"/>
<dbReference type="SUPFAM" id="SSF64484">
    <property type="entry name" value="beta and beta-prime subunits of DNA dependent RNA-polymerase"/>
    <property type="match status" value="1"/>
</dbReference>
<dbReference type="InterPro" id="IPR044893">
    <property type="entry name" value="RNA_pol_Rpb1_clamp_domain"/>
</dbReference>
<feature type="binding site" evidence="11">
    <location>
        <position position="537"/>
    </location>
    <ligand>
        <name>Mg(2+)</name>
        <dbReference type="ChEBI" id="CHEBI:18420"/>
    </ligand>
</feature>
<dbReference type="Gene3D" id="1.10.274.100">
    <property type="entry name" value="RNA polymerase Rpb1, domain 3"/>
    <property type="match status" value="1"/>
</dbReference>
<dbReference type="GO" id="GO:0003677">
    <property type="term" value="F:DNA binding"/>
    <property type="evidence" value="ECO:0007669"/>
    <property type="project" value="UniProtKB-UniRule"/>
</dbReference>
<feature type="binding site" evidence="11">
    <location>
        <position position="952"/>
    </location>
    <ligand>
        <name>Zn(2+)</name>
        <dbReference type="ChEBI" id="CHEBI:29105"/>
        <label>2</label>
    </ligand>
</feature>
<dbReference type="PANTHER" id="PTHR19376:SF54">
    <property type="entry name" value="DNA-DIRECTED RNA POLYMERASE SUBUNIT BETA"/>
    <property type="match status" value="1"/>
</dbReference>
<dbReference type="InterPro" id="IPR007066">
    <property type="entry name" value="RNA_pol_Rpb1_3"/>
</dbReference>
<feature type="binding site" evidence="11">
    <location>
        <position position="876"/>
    </location>
    <ligand>
        <name>Zn(2+)</name>
        <dbReference type="ChEBI" id="CHEBI:29105"/>
        <label>2</label>
    </ligand>
</feature>
<evidence type="ECO:0000256" key="6">
    <source>
        <dbReference type="ARBA" id="ARBA00022723"/>
    </source>
</evidence>
<dbReference type="GO" id="GO:0000287">
    <property type="term" value="F:magnesium ion binding"/>
    <property type="evidence" value="ECO:0007669"/>
    <property type="project" value="UniProtKB-UniRule"/>
</dbReference>
<feature type="binding site" evidence="11">
    <location>
        <position position="959"/>
    </location>
    <ligand>
        <name>Zn(2+)</name>
        <dbReference type="ChEBI" id="CHEBI:29105"/>
        <label>2</label>
    </ligand>
</feature>
<evidence type="ECO:0000256" key="5">
    <source>
        <dbReference type="ARBA" id="ARBA00022695"/>
    </source>
</evidence>
<feature type="coiled-coil region" evidence="13">
    <location>
        <begin position="152"/>
        <end position="194"/>
    </location>
</feature>
<dbReference type="Pfam" id="PF04998">
    <property type="entry name" value="RNA_pol_Rpb1_5"/>
    <property type="match status" value="1"/>
</dbReference>
<dbReference type="Proteomes" id="UP000198822">
    <property type="component" value="Chromosome I"/>
</dbReference>
<feature type="binding site" evidence="11">
    <location>
        <position position="60"/>
    </location>
    <ligand>
        <name>Zn(2+)</name>
        <dbReference type="ChEBI" id="CHEBI:29105"/>
        <label>1</label>
    </ligand>
</feature>
<dbReference type="Gene3D" id="1.10.150.390">
    <property type="match status" value="1"/>
</dbReference>
<comment type="subunit">
    <text evidence="11">The RNAP catalytic core consists of 2 alpha, 1 beta, 1 beta' and 1 omega subunit. When a sigma factor is associated with the core the holoenzyme is formed, which can initiate transcription.</text>
</comment>
<dbReference type="FunFam" id="4.10.860.120:FF:000001">
    <property type="entry name" value="DNA-directed RNA polymerase subunit beta"/>
    <property type="match status" value="1"/>
</dbReference>
<comment type="function">
    <text evidence="1 11 12">DNA-dependent RNA polymerase catalyzes the transcription of DNA into RNA using the four ribonucleoside triphosphates as substrates.</text>
</comment>
<dbReference type="STRING" id="399736.SAMN04489720_1063"/>
<keyword evidence="8 11" id="KW-0460">Magnesium</keyword>
<evidence type="ECO:0000256" key="3">
    <source>
        <dbReference type="ARBA" id="ARBA00022478"/>
    </source>
</evidence>
<keyword evidence="3 11" id="KW-0240">DNA-directed RNA polymerase</keyword>
<feature type="binding site" evidence="11">
    <location>
        <position position="539"/>
    </location>
    <ligand>
        <name>Mg(2+)</name>
        <dbReference type="ChEBI" id="CHEBI:18420"/>
    </ligand>
</feature>
<evidence type="ECO:0000256" key="13">
    <source>
        <dbReference type="SAM" id="Coils"/>
    </source>
</evidence>
<dbReference type="InterPro" id="IPR006592">
    <property type="entry name" value="RNA_pol_N"/>
</dbReference>
<evidence type="ECO:0000259" key="14">
    <source>
        <dbReference type="SMART" id="SM00663"/>
    </source>
</evidence>
<evidence type="ECO:0000256" key="11">
    <source>
        <dbReference type="HAMAP-Rule" id="MF_01322"/>
    </source>
</evidence>
<dbReference type="EC" id="2.7.7.6" evidence="11"/>
<dbReference type="OrthoDB" id="9815296at2"/>
<dbReference type="Gene3D" id="4.10.860.120">
    <property type="entry name" value="RNA polymerase II, clamp domain"/>
    <property type="match status" value="1"/>
</dbReference>
<dbReference type="Gene3D" id="1.10.1790.20">
    <property type="match status" value="1"/>
</dbReference>
<dbReference type="InterPro" id="IPR045867">
    <property type="entry name" value="DNA-dir_RpoC_beta_prime"/>
</dbReference>
<comment type="cofactor">
    <cofactor evidence="11">
        <name>Mg(2+)</name>
        <dbReference type="ChEBI" id="CHEBI:18420"/>
    </cofactor>
    <text evidence="11">Binds 1 Mg(2+) ion per subunit.</text>
</comment>
<dbReference type="InterPro" id="IPR000722">
    <property type="entry name" value="RNA_pol_asu"/>
</dbReference>
<evidence type="ECO:0000313" key="16">
    <source>
        <dbReference type="Proteomes" id="UP000198822"/>
    </source>
</evidence>
<dbReference type="Pfam" id="PF05000">
    <property type="entry name" value="RNA_pol_Rpb1_4"/>
    <property type="match status" value="1"/>
</dbReference>